<dbReference type="PANTHER" id="PTHR33991">
    <property type="entry name" value="DNA REPAIR PROTEIN RECO"/>
    <property type="match status" value="1"/>
</dbReference>
<feature type="domain" description="DNA replication/recombination mediator RecO N-terminal" evidence="8">
    <location>
        <begin position="2"/>
        <end position="81"/>
    </location>
</feature>
<dbReference type="PANTHER" id="PTHR33991:SF1">
    <property type="entry name" value="DNA REPAIR PROTEIN RECO"/>
    <property type="match status" value="1"/>
</dbReference>
<dbReference type="InterPro" id="IPR003717">
    <property type="entry name" value="RecO"/>
</dbReference>
<evidence type="ECO:0000256" key="1">
    <source>
        <dbReference type="ARBA" id="ARBA00007452"/>
    </source>
</evidence>
<organism evidence="9 10">
    <name type="scientific">Microcystis aeruginosa NIES-2549</name>
    <dbReference type="NCBI Taxonomy" id="1641812"/>
    <lineage>
        <taxon>Bacteria</taxon>
        <taxon>Bacillati</taxon>
        <taxon>Cyanobacteriota</taxon>
        <taxon>Cyanophyceae</taxon>
        <taxon>Oscillatoriophycideae</taxon>
        <taxon>Chroococcales</taxon>
        <taxon>Microcystaceae</taxon>
        <taxon>Microcystis</taxon>
    </lineage>
</organism>
<comment type="function">
    <text evidence="7">Involved in DNA repair and RecF pathway recombination.</text>
</comment>
<dbReference type="SUPFAM" id="SSF50249">
    <property type="entry name" value="Nucleic acid-binding proteins"/>
    <property type="match status" value="1"/>
</dbReference>
<keyword evidence="5 7" id="KW-0234">DNA repair</keyword>
<dbReference type="AlphaFoldDB" id="A0A0F6RMJ8"/>
<evidence type="ECO:0000256" key="2">
    <source>
        <dbReference type="ARBA" id="ARBA00021310"/>
    </source>
</evidence>
<dbReference type="NCBIfam" id="TIGR00613">
    <property type="entry name" value="reco"/>
    <property type="match status" value="1"/>
</dbReference>
<dbReference type="HOGENOM" id="CLU_066632_0_0_3"/>
<evidence type="ECO:0000313" key="9">
    <source>
        <dbReference type="EMBL" id="AKE65635.1"/>
    </source>
</evidence>
<dbReference type="InterPro" id="IPR012340">
    <property type="entry name" value="NA-bd_OB-fold"/>
</dbReference>
<dbReference type="InterPro" id="IPR042242">
    <property type="entry name" value="RecO_C"/>
</dbReference>
<evidence type="ECO:0000259" key="8">
    <source>
        <dbReference type="Pfam" id="PF11967"/>
    </source>
</evidence>
<dbReference type="SUPFAM" id="SSF57863">
    <property type="entry name" value="ArfGap/RecO-like zinc finger"/>
    <property type="match status" value="1"/>
</dbReference>
<evidence type="ECO:0000256" key="3">
    <source>
        <dbReference type="ARBA" id="ARBA00022763"/>
    </source>
</evidence>
<keyword evidence="4 7" id="KW-0233">DNA recombination</keyword>
<evidence type="ECO:0000256" key="5">
    <source>
        <dbReference type="ARBA" id="ARBA00023204"/>
    </source>
</evidence>
<gene>
    <name evidence="7" type="primary">recO</name>
    <name evidence="9" type="ORF">MYAER_3297</name>
</gene>
<dbReference type="GO" id="GO:0006302">
    <property type="term" value="P:double-strand break repair"/>
    <property type="evidence" value="ECO:0007669"/>
    <property type="project" value="TreeGrafter"/>
</dbReference>
<evidence type="ECO:0000256" key="6">
    <source>
        <dbReference type="ARBA" id="ARBA00033409"/>
    </source>
</evidence>
<keyword evidence="3 7" id="KW-0227">DNA damage</keyword>
<proteinExistence type="inferred from homology"/>
<dbReference type="GO" id="GO:0043590">
    <property type="term" value="C:bacterial nucleoid"/>
    <property type="evidence" value="ECO:0007669"/>
    <property type="project" value="TreeGrafter"/>
</dbReference>
<evidence type="ECO:0000256" key="7">
    <source>
        <dbReference type="HAMAP-Rule" id="MF_00201"/>
    </source>
</evidence>
<dbReference type="Gene3D" id="1.20.1440.120">
    <property type="entry name" value="Recombination protein O, C-terminal domain"/>
    <property type="match status" value="1"/>
</dbReference>
<evidence type="ECO:0000256" key="4">
    <source>
        <dbReference type="ARBA" id="ARBA00023172"/>
    </source>
</evidence>
<dbReference type="PATRIC" id="fig|1641812.3.peg.3402"/>
<comment type="similarity">
    <text evidence="1 7">Belongs to the RecO family.</text>
</comment>
<accession>A0A0F6RMJ8</accession>
<dbReference type="InterPro" id="IPR022572">
    <property type="entry name" value="DNA_rep/recomb_RecO_N"/>
</dbReference>
<dbReference type="RefSeq" id="WP_046662832.1">
    <property type="nucleotide sequence ID" value="NZ_CP011304.1"/>
</dbReference>
<evidence type="ECO:0000313" key="10">
    <source>
        <dbReference type="Proteomes" id="UP000034103"/>
    </source>
</evidence>
<dbReference type="EMBL" id="CP011304">
    <property type="protein sequence ID" value="AKE65635.1"/>
    <property type="molecule type" value="Genomic_DNA"/>
</dbReference>
<reference evidence="9 10" key="1">
    <citation type="journal article" date="2015" name="Genome Announc.">
        <title>Complete Genome Sequence of Microcystis aeruginosa NIES-2549, a Bloom-Forming Cyanobacterium from Lake Kasumigaura, Japan.</title>
        <authorList>
            <person name="Yamaguchi H."/>
            <person name="Suzuki S."/>
            <person name="Tanabe Y."/>
            <person name="Osana Y."/>
            <person name="Shimura Y."/>
            <person name="Ishida K."/>
            <person name="Kawachi M."/>
        </authorList>
    </citation>
    <scope>NUCLEOTIDE SEQUENCE [LARGE SCALE GENOMIC DNA]</scope>
    <source>
        <strain evidence="9 10">NIES-2549</strain>
    </source>
</reference>
<dbReference type="Proteomes" id="UP000034103">
    <property type="component" value="Chromosome"/>
</dbReference>
<dbReference type="Gene3D" id="2.40.50.140">
    <property type="entry name" value="Nucleic acid-binding proteins"/>
    <property type="match status" value="1"/>
</dbReference>
<dbReference type="HAMAP" id="MF_00201">
    <property type="entry name" value="RecO"/>
    <property type="match status" value="1"/>
</dbReference>
<dbReference type="Pfam" id="PF02565">
    <property type="entry name" value="RecO_C"/>
    <property type="match status" value="1"/>
</dbReference>
<name>A0A0F6RMJ8_MICAE</name>
<dbReference type="Pfam" id="PF11967">
    <property type="entry name" value="RecO_N"/>
    <property type="match status" value="1"/>
</dbReference>
<dbReference type="GO" id="GO:0006310">
    <property type="term" value="P:DNA recombination"/>
    <property type="evidence" value="ECO:0007669"/>
    <property type="project" value="UniProtKB-UniRule"/>
</dbReference>
<dbReference type="InterPro" id="IPR037278">
    <property type="entry name" value="ARFGAP/RecO"/>
</dbReference>
<sequence length="260" mass="28865">MMSRTYQATGINLQGMAFGEADRLLTILTAEYGLIRAIAPGARKYKSSLRGRSELFVVNNLLIVAGKSLDKVVQAETIESYPKLSQNLAKLTVSQYLCELVLAIALSEQPQRELYELICGHLARIEVLDENQYILPYLCQAIFHFLIIAGLVPQVHNCLLTGKALIGNNCLGFSFEAGGIIDLAALTEIINPPKIDSKLTLQELQLLQCLGKTDFPPPENLASELAWINLDRLLRRYTQYHLGKTFRSSALVEGLSPLEF</sequence>
<protein>
    <recommendedName>
        <fullName evidence="2 7">DNA repair protein RecO</fullName>
    </recommendedName>
    <alternativeName>
        <fullName evidence="6 7">Recombination protein O</fullName>
    </alternativeName>
</protein>